<evidence type="ECO:0000256" key="1">
    <source>
        <dbReference type="SAM" id="MobiDB-lite"/>
    </source>
</evidence>
<feature type="non-terminal residue" evidence="2">
    <location>
        <position position="66"/>
    </location>
</feature>
<feature type="region of interest" description="Disordered" evidence="1">
    <location>
        <begin position="1"/>
        <end position="66"/>
    </location>
</feature>
<evidence type="ECO:0000313" key="3">
    <source>
        <dbReference type="Proteomes" id="UP001152795"/>
    </source>
</evidence>
<dbReference type="Proteomes" id="UP001152795">
    <property type="component" value="Unassembled WGS sequence"/>
</dbReference>
<dbReference type="AlphaFoldDB" id="A0A7D9JRG0"/>
<keyword evidence="3" id="KW-1185">Reference proteome</keyword>
<proteinExistence type="predicted"/>
<comment type="caution">
    <text evidence="2">The sequence shown here is derived from an EMBL/GenBank/DDBJ whole genome shotgun (WGS) entry which is preliminary data.</text>
</comment>
<organism evidence="2 3">
    <name type="scientific">Paramuricea clavata</name>
    <name type="common">Red gorgonian</name>
    <name type="synonym">Violescent sea-whip</name>
    <dbReference type="NCBI Taxonomy" id="317549"/>
    <lineage>
        <taxon>Eukaryota</taxon>
        <taxon>Metazoa</taxon>
        <taxon>Cnidaria</taxon>
        <taxon>Anthozoa</taxon>
        <taxon>Octocorallia</taxon>
        <taxon>Malacalcyonacea</taxon>
        <taxon>Plexauridae</taxon>
        <taxon>Paramuricea</taxon>
    </lineage>
</organism>
<dbReference type="EMBL" id="CACRXK020020024">
    <property type="protein sequence ID" value="CAB4034328.1"/>
    <property type="molecule type" value="Genomic_DNA"/>
</dbReference>
<name>A0A7D9JRG0_PARCT</name>
<protein>
    <submittedName>
        <fullName evidence="2">Uncharacterized protein</fullName>
    </submittedName>
</protein>
<evidence type="ECO:0000313" key="2">
    <source>
        <dbReference type="EMBL" id="CAB4034328.1"/>
    </source>
</evidence>
<dbReference type="OrthoDB" id="412748at2759"/>
<gene>
    <name evidence="2" type="ORF">PACLA_8A026151</name>
</gene>
<sequence length="66" mass="7136">NGSNVQDIDETDDNESSCPEEKPSEAKANGLLITTGLKRRKESTTDESAGEEAIKKVRSLKSAEQV</sequence>
<accession>A0A7D9JRG0</accession>
<reference evidence="2" key="1">
    <citation type="submission" date="2020-04" db="EMBL/GenBank/DDBJ databases">
        <authorList>
            <person name="Alioto T."/>
            <person name="Alioto T."/>
            <person name="Gomez Garrido J."/>
        </authorList>
    </citation>
    <scope>NUCLEOTIDE SEQUENCE</scope>
    <source>
        <strain evidence="2">A484AB</strain>
    </source>
</reference>